<protein>
    <recommendedName>
        <fullName evidence="2">DUF6538 domain-containing protein</fullName>
    </recommendedName>
</protein>
<feature type="compositionally biased region" description="Low complexity" evidence="1">
    <location>
        <begin position="238"/>
        <end position="256"/>
    </location>
</feature>
<evidence type="ECO:0000256" key="1">
    <source>
        <dbReference type="SAM" id="MobiDB-lite"/>
    </source>
</evidence>
<feature type="domain" description="DUF6538" evidence="2">
    <location>
        <begin position="30"/>
        <end position="88"/>
    </location>
</feature>
<name>A0A1H2WRX9_9RHOB</name>
<evidence type="ECO:0000313" key="4">
    <source>
        <dbReference type="Proteomes" id="UP000199541"/>
    </source>
</evidence>
<feature type="region of interest" description="Disordered" evidence="1">
    <location>
        <begin position="231"/>
        <end position="256"/>
    </location>
</feature>
<dbReference type="EMBL" id="FNOB01000007">
    <property type="protein sequence ID" value="SDW83258.1"/>
    <property type="molecule type" value="Genomic_DNA"/>
</dbReference>
<feature type="compositionally biased region" description="Polar residues" evidence="1">
    <location>
        <begin position="143"/>
        <end position="159"/>
    </location>
</feature>
<comment type="caution">
    <text evidence="3">The sequence shown here is derived from an EMBL/GenBank/DDBJ whole genome shotgun (WGS) entry which is preliminary data.</text>
</comment>
<reference evidence="3 4" key="1">
    <citation type="submission" date="2016-10" db="EMBL/GenBank/DDBJ databases">
        <authorList>
            <person name="Varghese N."/>
            <person name="Submissions S."/>
        </authorList>
    </citation>
    <scope>NUCLEOTIDE SEQUENCE [LARGE SCALE GENOMIC DNA]</scope>
    <source>
        <strain evidence="3 4">DSM 24802</strain>
    </source>
</reference>
<proteinExistence type="predicted"/>
<accession>A0A1H2WRX9</accession>
<keyword evidence="4" id="KW-1185">Reference proteome</keyword>
<evidence type="ECO:0000259" key="2">
    <source>
        <dbReference type="Pfam" id="PF20172"/>
    </source>
</evidence>
<dbReference type="Pfam" id="PF20172">
    <property type="entry name" value="DUF6538"/>
    <property type="match status" value="1"/>
</dbReference>
<feature type="region of interest" description="Disordered" evidence="1">
    <location>
        <begin position="137"/>
        <end position="166"/>
    </location>
</feature>
<sequence>MSFSPICWVYPSSSRYKLRYNGSGKGVGDYLIKQGQKWSVKVSNPADVQHIFGKHALKQALKTSDKAAPIARSGPLVAKFKDAIEEARGNPTQHLEDYLAHTRLYLRDAHRNPNTEVAALEGIEEEAHGRLLQAHGVQHAEQLPTQAPQPRSARGTRSPSSPPASGCDVADICVLAQLGHRALRDAAQPHGLHQAVAPPGGDAADPGLLERAMSRHWSALQWRVPRVPVPRSCGPRGSPGNSCPAGASAPAGSACPDGYREPALDIGWARRKVRSMPGGHAV</sequence>
<organism evidence="3 4">
    <name type="scientific">Allgaiera indica</name>
    <dbReference type="NCBI Taxonomy" id="765699"/>
    <lineage>
        <taxon>Bacteria</taxon>
        <taxon>Pseudomonadati</taxon>
        <taxon>Pseudomonadota</taxon>
        <taxon>Alphaproteobacteria</taxon>
        <taxon>Rhodobacterales</taxon>
        <taxon>Paracoccaceae</taxon>
        <taxon>Allgaiera</taxon>
    </lineage>
</organism>
<dbReference type="Proteomes" id="UP000199541">
    <property type="component" value="Unassembled WGS sequence"/>
</dbReference>
<gene>
    <name evidence="3" type="ORF">SAMN05444006_10753</name>
</gene>
<evidence type="ECO:0000313" key="3">
    <source>
        <dbReference type="EMBL" id="SDW83258.1"/>
    </source>
</evidence>
<dbReference type="InterPro" id="IPR046668">
    <property type="entry name" value="DUF6538"/>
</dbReference>